<keyword evidence="1" id="KW-0808">Transferase</keyword>
<protein>
    <recommendedName>
        <fullName evidence="3">N-acetyltransferase domain-containing protein</fullName>
    </recommendedName>
</protein>
<dbReference type="PANTHER" id="PTHR43877">
    <property type="entry name" value="AMINOALKYLPHOSPHONATE N-ACETYLTRANSFERASE-RELATED-RELATED"/>
    <property type="match status" value="1"/>
</dbReference>
<dbReference type="CDD" id="cd04301">
    <property type="entry name" value="NAT_SF"/>
    <property type="match status" value="1"/>
</dbReference>
<sequence>MSNTPAPLFVEHGDWATLGPVASEIRRIVFIEEQAVPREEEWDRRDGDCIHFLAWQDKRAIGTARLLPDGHIGRVAVLRDARGLGAGQQLMQAAIEVARQQGHAHVELAAQTHALAFYTNLGFEAFGDEFLDAGIPHRNMRLTLDS</sequence>
<dbReference type="Gene3D" id="3.40.630.30">
    <property type="match status" value="1"/>
</dbReference>
<gene>
    <name evidence="4" type="ORF">L861_09320</name>
</gene>
<keyword evidence="2" id="KW-0012">Acyltransferase</keyword>
<evidence type="ECO:0000256" key="1">
    <source>
        <dbReference type="ARBA" id="ARBA00022679"/>
    </source>
</evidence>
<dbReference type="PATRIC" id="fig|1121939.11.peg.1965"/>
<dbReference type="Proteomes" id="UP000014463">
    <property type="component" value="Unassembled WGS sequence"/>
</dbReference>
<dbReference type="eggNOG" id="COG2153">
    <property type="taxonomic scope" value="Bacteria"/>
</dbReference>
<organism evidence="4 5">
    <name type="scientific">Litchfieldella anticariensis (strain DSM 16096 / CECT 5854 / CIP 108499 / LMG 22089 / FP35)</name>
    <name type="common">Halomonas anticariensis</name>
    <dbReference type="NCBI Taxonomy" id="1121939"/>
    <lineage>
        <taxon>Bacteria</taxon>
        <taxon>Pseudomonadati</taxon>
        <taxon>Pseudomonadota</taxon>
        <taxon>Gammaproteobacteria</taxon>
        <taxon>Oceanospirillales</taxon>
        <taxon>Halomonadaceae</taxon>
        <taxon>Litchfieldella</taxon>
    </lineage>
</organism>
<keyword evidence="5" id="KW-1185">Reference proteome</keyword>
<proteinExistence type="predicted"/>
<evidence type="ECO:0000313" key="5">
    <source>
        <dbReference type="Proteomes" id="UP000014463"/>
    </source>
</evidence>
<dbReference type="InterPro" id="IPR016181">
    <property type="entry name" value="Acyl_CoA_acyltransferase"/>
</dbReference>
<dbReference type="PANTHER" id="PTHR43877:SF2">
    <property type="entry name" value="AMINOALKYLPHOSPHONATE N-ACETYLTRANSFERASE-RELATED"/>
    <property type="match status" value="1"/>
</dbReference>
<dbReference type="AlphaFoldDB" id="S2KPY4"/>
<dbReference type="EMBL" id="ASTJ01000024">
    <property type="protein sequence ID" value="EPC02533.1"/>
    <property type="molecule type" value="Genomic_DNA"/>
</dbReference>
<evidence type="ECO:0000256" key="2">
    <source>
        <dbReference type="ARBA" id="ARBA00023315"/>
    </source>
</evidence>
<dbReference type="STRING" id="1121939.L861_09320"/>
<accession>S2KPY4</accession>
<evidence type="ECO:0000313" key="4">
    <source>
        <dbReference type="EMBL" id="EPC02533.1"/>
    </source>
</evidence>
<reference evidence="4 5" key="1">
    <citation type="journal article" date="2013" name="Genome Announc.">
        <title>Draft genome sequence of the moderately halophilic gammaproteobacterium Halomonas anticariensis FP35.</title>
        <authorList>
            <person name="Tahrioui A."/>
            <person name="Quesada E."/>
            <person name="Llamas I."/>
        </authorList>
    </citation>
    <scope>NUCLEOTIDE SEQUENCE [LARGE SCALE GENOMIC DNA]</scope>
    <source>
        <strain evidence="5">DSM 16096 / CECT 5854 / LMG 22089 / FP35</strain>
    </source>
</reference>
<dbReference type="GO" id="GO:0016747">
    <property type="term" value="F:acyltransferase activity, transferring groups other than amino-acyl groups"/>
    <property type="evidence" value="ECO:0007669"/>
    <property type="project" value="InterPro"/>
</dbReference>
<dbReference type="InterPro" id="IPR000182">
    <property type="entry name" value="GNAT_dom"/>
</dbReference>
<dbReference type="Pfam" id="PF13673">
    <property type="entry name" value="Acetyltransf_10"/>
    <property type="match status" value="1"/>
</dbReference>
<dbReference type="PROSITE" id="PS51186">
    <property type="entry name" value="GNAT"/>
    <property type="match status" value="1"/>
</dbReference>
<comment type="caution">
    <text evidence="4">The sequence shown here is derived from an EMBL/GenBank/DDBJ whole genome shotgun (WGS) entry which is preliminary data.</text>
</comment>
<name>S2KPY4_LITA3</name>
<dbReference type="InterPro" id="IPR050832">
    <property type="entry name" value="Bact_Acetyltransf"/>
</dbReference>
<dbReference type="SUPFAM" id="SSF55729">
    <property type="entry name" value="Acyl-CoA N-acyltransferases (Nat)"/>
    <property type="match status" value="1"/>
</dbReference>
<feature type="domain" description="N-acetyltransferase" evidence="3">
    <location>
        <begin position="16"/>
        <end position="145"/>
    </location>
</feature>
<evidence type="ECO:0000259" key="3">
    <source>
        <dbReference type="PROSITE" id="PS51186"/>
    </source>
</evidence>
<dbReference type="RefSeq" id="WP_016416469.1">
    <property type="nucleotide sequence ID" value="NZ_AUAB01000002.1"/>
</dbReference>